<dbReference type="EMBL" id="JAIXNE010000001">
    <property type="protein sequence ID" value="MCA6074270.1"/>
    <property type="molecule type" value="Genomic_DNA"/>
</dbReference>
<organism evidence="2 3">
    <name type="scientific">Fulvivirga sedimenti</name>
    <dbReference type="NCBI Taxonomy" id="2879465"/>
    <lineage>
        <taxon>Bacteria</taxon>
        <taxon>Pseudomonadati</taxon>
        <taxon>Bacteroidota</taxon>
        <taxon>Cytophagia</taxon>
        <taxon>Cytophagales</taxon>
        <taxon>Fulvivirgaceae</taxon>
        <taxon>Fulvivirga</taxon>
    </lineage>
</organism>
<feature type="transmembrane region" description="Helical" evidence="1">
    <location>
        <begin position="28"/>
        <end position="49"/>
    </location>
</feature>
<sequence>MLKFFRKIRAEMLNDHGSSSPAVRMRKYLLYALGEIVLVVIGILIALSINNANQNSIIREKEQTYLAGLLYEFQTSKTKLDNLIEVNRQNYEGAKKLLVTMDNSAPEMNEEELNILLFNSLVFDVAYNPNNSLLQEMMNSGSLKDISNPRLRTFLTSWDSFIGKIRIQEAELRQQRQDIVDLFRIGNGSIRTILDQANVTPDMLGIPKSNDVKSNMEILRSQEFENNMLLFILTSISTEKEHYEPLSQRIAEILDLLESEIKK</sequence>
<evidence type="ECO:0000313" key="2">
    <source>
        <dbReference type="EMBL" id="MCA6074270.1"/>
    </source>
</evidence>
<dbReference type="AlphaFoldDB" id="A0A9X1KW19"/>
<dbReference type="InterPro" id="IPR045749">
    <property type="entry name" value="DUF6090"/>
</dbReference>
<name>A0A9X1KW19_9BACT</name>
<protein>
    <submittedName>
        <fullName evidence="2">Uncharacterized protein</fullName>
    </submittedName>
</protein>
<evidence type="ECO:0000313" key="3">
    <source>
        <dbReference type="Proteomes" id="UP001139409"/>
    </source>
</evidence>
<evidence type="ECO:0000256" key="1">
    <source>
        <dbReference type="SAM" id="Phobius"/>
    </source>
</evidence>
<gene>
    <name evidence="2" type="ORF">LDX50_05285</name>
</gene>
<accession>A0A9X1KW19</accession>
<reference evidence="2" key="1">
    <citation type="submission" date="2021-09" db="EMBL/GenBank/DDBJ databases">
        <title>Fulvivirga sp. isolated from coastal sediment.</title>
        <authorList>
            <person name="Yu H."/>
        </authorList>
    </citation>
    <scope>NUCLEOTIDE SEQUENCE</scope>
    <source>
        <strain evidence="2">1062</strain>
    </source>
</reference>
<dbReference type="RefSeq" id="WP_225697366.1">
    <property type="nucleotide sequence ID" value="NZ_JAIXNE010000001.1"/>
</dbReference>
<dbReference type="Proteomes" id="UP001139409">
    <property type="component" value="Unassembled WGS sequence"/>
</dbReference>
<proteinExistence type="predicted"/>
<keyword evidence="1" id="KW-0812">Transmembrane</keyword>
<comment type="caution">
    <text evidence="2">The sequence shown here is derived from an EMBL/GenBank/DDBJ whole genome shotgun (WGS) entry which is preliminary data.</text>
</comment>
<dbReference type="Pfam" id="PF19578">
    <property type="entry name" value="DUF6090"/>
    <property type="match status" value="1"/>
</dbReference>
<keyword evidence="1" id="KW-1133">Transmembrane helix</keyword>
<keyword evidence="1" id="KW-0472">Membrane</keyword>
<keyword evidence="3" id="KW-1185">Reference proteome</keyword>